<sequence>MKKQMNAFIPYEKNNEHHEDHLTRGFLILLRYSSAVFYMFYDYLREEYLKKITDDSEPTFENLFLSHPTYDITTQVGCEQAKNFLNSKILSILITDERIKLNKKVACSERRAVYDGVIALNNDWTFIIENKPAHCNVWEEQLSVGKILGNYIINDDYYLVKFPVVLTWREIFKRLSNLKCSNIEKMLITDFQDFVFINYPELFPYEKFNQCKLNRQLLDLRIEKLLQSFIDDNENQKIISYQTNWANKIILNYDCINQIDYRPVLENESIAIFFAFGFKVSQSRAFIDCVNLSELEKLFDYDKQLKIRIADSYGREIYSIYVKKGGEIEFINYWKEHKVFIGQKSTSDFYNNLLPELCKLSFLQQFDQDELVESIGKNRKQIRIMPAMNMEYNFSLNDVYEFEQNNVLERKFIDKTLQGLSIVQKEEEFKKLLKRQYKEDMVKI</sequence>
<dbReference type="AlphaFoldDB" id="A0A9D9DQA6"/>
<gene>
    <name evidence="1" type="ORF">IAC76_05450</name>
</gene>
<comment type="caution">
    <text evidence="1">The sequence shown here is derived from an EMBL/GenBank/DDBJ whole genome shotgun (WGS) entry which is preliminary data.</text>
</comment>
<reference evidence="1" key="1">
    <citation type="submission" date="2020-10" db="EMBL/GenBank/DDBJ databases">
        <authorList>
            <person name="Gilroy R."/>
        </authorList>
    </citation>
    <scope>NUCLEOTIDE SEQUENCE</scope>
    <source>
        <strain evidence="1">10192</strain>
    </source>
</reference>
<dbReference type="EMBL" id="JADIND010000114">
    <property type="protein sequence ID" value="MBO8430813.1"/>
    <property type="molecule type" value="Genomic_DNA"/>
</dbReference>
<proteinExistence type="predicted"/>
<evidence type="ECO:0000313" key="2">
    <source>
        <dbReference type="Proteomes" id="UP000823632"/>
    </source>
</evidence>
<name>A0A9D9DQA6_9BACT</name>
<accession>A0A9D9DQA6</accession>
<protein>
    <submittedName>
        <fullName evidence="1">Uncharacterized protein</fullName>
    </submittedName>
</protein>
<reference evidence="1" key="2">
    <citation type="journal article" date="2021" name="PeerJ">
        <title>Extensive microbial diversity within the chicken gut microbiome revealed by metagenomics and culture.</title>
        <authorList>
            <person name="Gilroy R."/>
            <person name="Ravi A."/>
            <person name="Getino M."/>
            <person name="Pursley I."/>
            <person name="Horton D.L."/>
            <person name="Alikhan N.F."/>
            <person name="Baker D."/>
            <person name="Gharbi K."/>
            <person name="Hall N."/>
            <person name="Watson M."/>
            <person name="Adriaenssens E.M."/>
            <person name="Foster-Nyarko E."/>
            <person name="Jarju S."/>
            <person name="Secka A."/>
            <person name="Antonio M."/>
            <person name="Oren A."/>
            <person name="Chaudhuri R.R."/>
            <person name="La Ragione R."/>
            <person name="Hildebrand F."/>
            <person name="Pallen M.J."/>
        </authorList>
    </citation>
    <scope>NUCLEOTIDE SEQUENCE</scope>
    <source>
        <strain evidence="1">10192</strain>
    </source>
</reference>
<organism evidence="1 2">
    <name type="scientific">Candidatus Scatousia excrementipullorum</name>
    <dbReference type="NCBI Taxonomy" id="2840936"/>
    <lineage>
        <taxon>Bacteria</taxon>
        <taxon>Candidatus Scatousia</taxon>
    </lineage>
</organism>
<evidence type="ECO:0000313" key="1">
    <source>
        <dbReference type="EMBL" id="MBO8430813.1"/>
    </source>
</evidence>
<dbReference type="Proteomes" id="UP000823632">
    <property type="component" value="Unassembled WGS sequence"/>
</dbReference>